<evidence type="ECO:0000313" key="1">
    <source>
        <dbReference type="EMBL" id="PIV71020.1"/>
    </source>
</evidence>
<proteinExistence type="predicted"/>
<accession>A0A2M7EKE1</accession>
<evidence type="ECO:0000313" key="2">
    <source>
        <dbReference type="Proteomes" id="UP000228762"/>
    </source>
</evidence>
<dbReference type="EMBL" id="PFEV01000090">
    <property type="protein sequence ID" value="PIV71020.1"/>
    <property type="molecule type" value="Genomic_DNA"/>
</dbReference>
<name>A0A2M7EKE1_9BACT</name>
<sequence length="251" mass="28494">MPSKRLRASGRKLKNISDPKLAHSHAAGAKVYFAQPAVDKKWGRFYYCHYPRNYHLFVAGQKAYKKTFKLLEECRKLPVNPKTNDRTVPEKLRDMLEIASITYFVLTKMGLEYLTAEYLLAVKQIKDHKHEPFTMPADDDDLLEKIKALVSGLGISQPIPQAVMTVLERRDIVEHPTQNRLYNGSETGWKNNHLAWVLSDEIEGLPDQIIPFVNTVVKAAEKYIEDNPIPGTLTGLIRGLKSGEPTKKPIS</sequence>
<organism evidence="1 2">
    <name type="scientific">Candidatus Roizmanbacteria bacterium CG17_big_fil_post_rev_8_21_14_2_50_39_7</name>
    <dbReference type="NCBI Taxonomy" id="1974858"/>
    <lineage>
        <taxon>Bacteria</taxon>
        <taxon>Candidatus Roizmaniibacteriota</taxon>
    </lineage>
</organism>
<protein>
    <submittedName>
        <fullName evidence="1">Uncharacterized protein</fullName>
    </submittedName>
</protein>
<dbReference type="Proteomes" id="UP000228762">
    <property type="component" value="Unassembled WGS sequence"/>
</dbReference>
<dbReference type="AlphaFoldDB" id="A0A2M7EKE1"/>
<reference evidence="2" key="1">
    <citation type="submission" date="2017-09" db="EMBL/GenBank/DDBJ databases">
        <title>Depth-based differentiation of microbial function through sediment-hosted aquifers and enrichment of novel symbionts in the deep terrestrial subsurface.</title>
        <authorList>
            <person name="Probst A.J."/>
            <person name="Ladd B."/>
            <person name="Jarett J.K."/>
            <person name="Geller-Mcgrath D.E."/>
            <person name="Sieber C.M.K."/>
            <person name="Emerson J.B."/>
            <person name="Anantharaman K."/>
            <person name="Thomas B.C."/>
            <person name="Malmstrom R."/>
            <person name="Stieglmeier M."/>
            <person name="Klingl A."/>
            <person name="Woyke T."/>
            <person name="Ryan C.M."/>
            <person name="Banfield J.F."/>
        </authorList>
    </citation>
    <scope>NUCLEOTIDE SEQUENCE [LARGE SCALE GENOMIC DNA]</scope>
</reference>
<gene>
    <name evidence="1" type="ORF">COW57_01960</name>
</gene>
<comment type="caution">
    <text evidence="1">The sequence shown here is derived from an EMBL/GenBank/DDBJ whole genome shotgun (WGS) entry which is preliminary data.</text>
</comment>